<feature type="compositionally biased region" description="Low complexity" evidence="5">
    <location>
        <begin position="615"/>
        <end position="628"/>
    </location>
</feature>
<organism evidence="7 8">
    <name type="scientific">Patiria miniata</name>
    <name type="common">Bat star</name>
    <name type="synonym">Asterina miniata</name>
    <dbReference type="NCBI Taxonomy" id="46514"/>
    <lineage>
        <taxon>Eukaryota</taxon>
        <taxon>Metazoa</taxon>
        <taxon>Echinodermata</taxon>
        <taxon>Eleutherozoa</taxon>
        <taxon>Asterozoa</taxon>
        <taxon>Asteroidea</taxon>
        <taxon>Valvatacea</taxon>
        <taxon>Valvatida</taxon>
        <taxon>Asterinidae</taxon>
        <taxon>Patiria</taxon>
    </lineage>
</organism>
<dbReference type="PROSITE" id="PS50016">
    <property type="entry name" value="ZF_PHD_2"/>
    <property type="match status" value="1"/>
</dbReference>
<feature type="region of interest" description="Disordered" evidence="5">
    <location>
        <begin position="901"/>
        <end position="931"/>
    </location>
</feature>
<dbReference type="SMART" id="SM00249">
    <property type="entry name" value="PHD"/>
    <property type="match status" value="1"/>
</dbReference>
<dbReference type="InterPro" id="IPR019787">
    <property type="entry name" value="Znf_PHD-finger"/>
</dbReference>
<feature type="compositionally biased region" description="Low complexity" evidence="5">
    <location>
        <begin position="778"/>
        <end position="835"/>
    </location>
</feature>
<evidence type="ECO:0000256" key="1">
    <source>
        <dbReference type="ARBA" id="ARBA00022723"/>
    </source>
</evidence>
<dbReference type="RefSeq" id="XP_038066289.1">
    <property type="nucleotide sequence ID" value="XM_038210361.1"/>
</dbReference>
<dbReference type="PANTHER" id="PTHR10068:SF14">
    <property type="entry name" value="CELL WALL ADHESIN EAP1"/>
    <property type="match status" value="1"/>
</dbReference>
<protein>
    <recommendedName>
        <fullName evidence="6">PHD-type domain-containing protein</fullName>
    </recommendedName>
</protein>
<dbReference type="PROSITE" id="PS01359">
    <property type="entry name" value="ZF_PHD_1"/>
    <property type="match status" value="1"/>
</dbReference>
<dbReference type="PANTHER" id="PTHR10068">
    <property type="entry name" value="BONE MARROW PROTEOGLYCAN"/>
    <property type="match status" value="1"/>
</dbReference>
<reference evidence="7" key="1">
    <citation type="submission" date="2022-11" db="UniProtKB">
        <authorList>
            <consortium name="EnsemblMetazoa"/>
        </authorList>
    </citation>
    <scope>IDENTIFICATION</scope>
</reference>
<dbReference type="OMA" id="RISWIAC"/>
<evidence type="ECO:0000256" key="5">
    <source>
        <dbReference type="SAM" id="MobiDB-lite"/>
    </source>
</evidence>
<evidence type="ECO:0000313" key="7">
    <source>
        <dbReference type="EnsemblMetazoa" id="XP_038066289.1"/>
    </source>
</evidence>
<keyword evidence="8" id="KW-1185">Reference proteome</keyword>
<evidence type="ECO:0000259" key="6">
    <source>
        <dbReference type="PROSITE" id="PS50016"/>
    </source>
</evidence>
<proteinExistence type="predicted"/>
<keyword evidence="1" id="KW-0479">Metal-binding</keyword>
<dbReference type="GeneID" id="119736311"/>
<evidence type="ECO:0000256" key="4">
    <source>
        <dbReference type="PROSITE-ProRule" id="PRU00146"/>
    </source>
</evidence>
<dbReference type="InterPro" id="IPR001965">
    <property type="entry name" value="Znf_PHD"/>
</dbReference>
<dbReference type="InterPro" id="IPR013083">
    <property type="entry name" value="Znf_RING/FYVE/PHD"/>
</dbReference>
<name>A0A914AS55_PATMI</name>
<dbReference type="Gene3D" id="3.30.40.10">
    <property type="entry name" value="Zinc/RING finger domain, C3HC4 (zinc finger)"/>
    <property type="match status" value="1"/>
</dbReference>
<feature type="compositionally biased region" description="Acidic residues" evidence="5">
    <location>
        <begin position="418"/>
        <end position="431"/>
    </location>
</feature>
<keyword evidence="3" id="KW-0862">Zinc</keyword>
<feature type="region of interest" description="Disordered" evidence="5">
    <location>
        <begin position="418"/>
        <end position="880"/>
    </location>
</feature>
<feature type="compositionally biased region" description="Low complexity" evidence="5">
    <location>
        <begin position="861"/>
        <end position="880"/>
    </location>
</feature>
<dbReference type="InterPro" id="IPR011011">
    <property type="entry name" value="Znf_FYVE_PHD"/>
</dbReference>
<accession>A0A914AS55</accession>
<feature type="domain" description="PHD-type" evidence="6">
    <location>
        <begin position="1012"/>
        <end position="1073"/>
    </location>
</feature>
<dbReference type="EnsemblMetazoa" id="XM_038210361.1">
    <property type="protein sequence ID" value="XP_038066289.1"/>
    <property type="gene ID" value="LOC119736311"/>
</dbReference>
<sequence>MWTIEGAIYNSSKWQPPLVKLRGSACLCMHYQTLIETYKCCPIPIVIGDVNTGKTTACRMASKMMGMNHHLGYAGERYLPKQTAASSFPVFIDDAEGKDIEGLMTKYFNGGLDATCSFESQPKTCPIVTANWFVLDKVAGNARAMSRALLVPFSKSERRMGERQCLDELERSEIEERAVHALPALVKIGKKLTKHKIDILTVYRSKVAKATKGINCEDRIHLCYGLLLFVTEHLIRKASLQYPPEAAEVFLQEAMVPRIKTFQSDITHTELHTGTSPDNRQLDIPGIIMQATRIFSLGELLMVINPHIDLRANAEQGTPADEGLGFHMNDMIQLFQKSNLPLHSKVAWRSAISADHLMRGKIQAFMNSDRCYSYIRRGRTDGSTNPRNRSAVFISYKRFNMQQLKQLQKVFKVKAGIDDSEDDSSESESSDFDMNAPTDSQSVQGGSALLAKTPVPAGNADPGVPAGNADPGAPACYADPGVPAGNADPGVPAGNADPGAPARNADPGAPACNADPGVPAGNADPGVPAGNADPGVSAGNADPGAPARNADPGAPACNADPGVPAGNADPGVPAGNADPGVPAGNADPGAPARNADPGAPACNADPGFPARNADPGAPVGNAVPGAPARNADPGAPARNADPGAPACNADPGVPAGNADPGVPAGNADPGVPAGNADPGVPARNADPGVPAGNADLGVPARNADPGAPVGNADPGVPACNADPGAPARNADPGAPARNADRGAPACNADPGVPAGNADPGVPARNADPGAPVGNADRGAPARNADPGAPAGNADPGAPAGNADPGVPAGNADPGAPACNADPGAPAGNADPGVPARNADPGAPAGNAYRGAPACNADPGVPARNADPGAPAGNADPGARAGNAYRGAPACNADPGAPACNADPGAPVGNADPGAPARNADPGVPAGSADPGAPVGNAYRGAPAGNAPGVAEHARVAGPVKRKSASKPRTHRQLFGFDISRRRRDVTDRVASEVEDDLATPLKPSEVGHEQKDDICHACMRFNLRKSGHKQTNRISWIACTRCDKWFHQLCVNLKITRKAAANFDFICSSCLFT</sequence>
<dbReference type="OrthoDB" id="5987693at2759"/>
<dbReference type="AlphaFoldDB" id="A0A914AS55"/>
<evidence type="ECO:0000256" key="3">
    <source>
        <dbReference type="ARBA" id="ARBA00022833"/>
    </source>
</evidence>
<dbReference type="Pfam" id="PF00628">
    <property type="entry name" value="PHD"/>
    <property type="match status" value="1"/>
</dbReference>
<dbReference type="InterPro" id="IPR019786">
    <property type="entry name" value="Zinc_finger_PHD-type_CS"/>
</dbReference>
<evidence type="ECO:0000256" key="2">
    <source>
        <dbReference type="ARBA" id="ARBA00022771"/>
    </source>
</evidence>
<dbReference type="GO" id="GO:0008270">
    <property type="term" value="F:zinc ion binding"/>
    <property type="evidence" value="ECO:0007669"/>
    <property type="project" value="UniProtKB-KW"/>
</dbReference>
<evidence type="ECO:0000313" key="8">
    <source>
        <dbReference type="Proteomes" id="UP000887568"/>
    </source>
</evidence>
<dbReference type="Proteomes" id="UP000887568">
    <property type="component" value="Unplaced"/>
</dbReference>
<keyword evidence="2 4" id="KW-0863">Zinc-finger</keyword>
<dbReference type="SUPFAM" id="SSF57903">
    <property type="entry name" value="FYVE/PHD zinc finger"/>
    <property type="match status" value="1"/>
</dbReference>